<reference evidence="3 4" key="1">
    <citation type="submission" date="2016-11" db="EMBL/GenBank/DDBJ databases">
        <title>Draft Genome Sequences of Nine Cyanobacterial Strains from Diverse Habitats.</title>
        <authorList>
            <person name="Zhu T."/>
            <person name="Hou S."/>
            <person name="Lu X."/>
            <person name="Hess W.R."/>
        </authorList>
    </citation>
    <scope>NUCLEOTIDE SEQUENCE [LARGE SCALE GENOMIC DNA]</scope>
    <source>
        <strain evidence="3 4">NIES-30</strain>
    </source>
</reference>
<dbReference type="STRING" id="549789.NIES30_19525"/>
<dbReference type="OrthoDB" id="9797695at2"/>
<sequence length="286" mass="31527">MSQDAAIAERTISVNGLTWFYRDLQPLGDSSRLPVLLLHGLVSQSYSWRQVMPTLAQQGFRAIAPDWLGHGFSDKPDRRDFDYTPAALASALGSFIDALELPQVHLVAQGFLGSVGIQYALQHPDRVDRLVMINAPIGPGAKLPWKIRQMGLPLAGDMITQDPLLVDRTLEGGGPYQINDADLDVYRRPFLKSSDVGRALMTTVRRIDLEASSQAIVAALPNWDHPTLVLWGQKDPWLPVSLAEAAVQTLPNGELQTLEEVGHYAQEDWAEKVAAALDTFLRQMAV</sequence>
<dbReference type="SUPFAM" id="SSF53474">
    <property type="entry name" value="alpha/beta-Hydrolases"/>
    <property type="match status" value="1"/>
</dbReference>
<dbReference type="AlphaFoldDB" id="A0A1U7J1K1"/>
<dbReference type="InterPro" id="IPR050228">
    <property type="entry name" value="Carboxylesterase_BioH"/>
</dbReference>
<feature type="domain" description="AB hydrolase-1" evidence="1">
    <location>
        <begin position="34"/>
        <end position="142"/>
    </location>
</feature>
<keyword evidence="3" id="KW-0378">Hydrolase</keyword>
<dbReference type="PANTHER" id="PTHR43194">
    <property type="entry name" value="HYDROLASE ALPHA/BETA FOLD FAMILY"/>
    <property type="match status" value="1"/>
</dbReference>
<dbReference type="InterPro" id="IPR000073">
    <property type="entry name" value="AB_hydrolase_1"/>
</dbReference>
<proteinExistence type="predicted"/>
<accession>A0A1U7J1K1</accession>
<protein>
    <submittedName>
        <fullName evidence="3">Hydrolase</fullName>
    </submittedName>
</protein>
<evidence type="ECO:0000313" key="3">
    <source>
        <dbReference type="EMBL" id="OKH45708.1"/>
    </source>
</evidence>
<gene>
    <name evidence="3" type="ORF">NIES30_19525</name>
</gene>
<dbReference type="Pfam" id="PF00561">
    <property type="entry name" value="Abhydrolase_1"/>
    <property type="match status" value="1"/>
</dbReference>
<dbReference type="Pfam" id="PF08386">
    <property type="entry name" value="Abhydrolase_4"/>
    <property type="match status" value="1"/>
</dbReference>
<evidence type="ECO:0000259" key="2">
    <source>
        <dbReference type="Pfam" id="PF08386"/>
    </source>
</evidence>
<dbReference type="InterPro" id="IPR013595">
    <property type="entry name" value="Pept_S33_TAP-like_C"/>
</dbReference>
<dbReference type="InterPro" id="IPR000639">
    <property type="entry name" value="Epox_hydrolase-like"/>
</dbReference>
<name>A0A1U7J1K1_9CYAN</name>
<evidence type="ECO:0000259" key="1">
    <source>
        <dbReference type="Pfam" id="PF00561"/>
    </source>
</evidence>
<dbReference type="GO" id="GO:0016787">
    <property type="term" value="F:hydrolase activity"/>
    <property type="evidence" value="ECO:0007669"/>
    <property type="project" value="UniProtKB-KW"/>
</dbReference>
<evidence type="ECO:0000313" key="4">
    <source>
        <dbReference type="Proteomes" id="UP000185557"/>
    </source>
</evidence>
<organism evidence="3 4">
    <name type="scientific">Phormidium tenue NIES-30</name>
    <dbReference type="NCBI Taxonomy" id="549789"/>
    <lineage>
        <taxon>Bacteria</taxon>
        <taxon>Bacillati</taxon>
        <taxon>Cyanobacteriota</taxon>
        <taxon>Cyanophyceae</taxon>
        <taxon>Oscillatoriophycideae</taxon>
        <taxon>Oscillatoriales</taxon>
        <taxon>Oscillatoriaceae</taxon>
        <taxon>Phormidium</taxon>
    </lineage>
</organism>
<dbReference type="PANTHER" id="PTHR43194:SF2">
    <property type="entry name" value="PEROXISOMAL MEMBRANE PROTEIN LPX1"/>
    <property type="match status" value="1"/>
</dbReference>
<comment type="caution">
    <text evidence="3">The sequence shown here is derived from an EMBL/GenBank/DDBJ whole genome shotgun (WGS) entry which is preliminary data.</text>
</comment>
<dbReference type="PRINTS" id="PR00412">
    <property type="entry name" value="EPOXHYDRLASE"/>
</dbReference>
<dbReference type="InterPro" id="IPR029058">
    <property type="entry name" value="AB_hydrolase_fold"/>
</dbReference>
<dbReference type="Proteomes" id="UP000185557">
    <property type="component" value="Unassembled WGS sequence"/>
</dbReference>
<dbReference type="Gene3D" id="3.40.50.1820">
    <property type="entry name" value="alpha/beta hydrolase"/>
    <property type="match status" value="1"/>
</dbReference>
<dbReference type="PRINTS" id="PR00111">
    <property type="entry name" value="ABHYDROLASE"/>
</dbReference>
<dbReference type="EMBL" id="MRCG01000016">
    <property type="protein sequence ID" value="OKH45708.1"/>
    <property type="molecule type" value="Genomic_DNA"/>
</dbReference>
<dbReference type="RefSeq" id="WP_073610114.1">
    <property type="nucleotide sequence ID" value="NZ_MRCG01000016.1"/>
</dbReference>
<feature type="domain" description="Peptidase S33 tripeptidyl aminopeptidase-like C-terminal" evidence="2">
    <location>
        <begin position="222"/>
        <end position="283"/>
    </location>
</feature>
<keyword evidence="4" id="KW-1185">Reference proteome</keyword>